<protein>
    <submittedName>
        <fullName evidence="2">Uncharacterized protein</fullName>
    </submittedName>
</protein>
<dbReference type="Gene3D" id="3.50.30.40">
    <property type="entry name" value="Ribonuclease E inhibitor RraA/RraA-like"/>
    <property type="match status" value="1"/>
</dbReference>
<dbReference type="InterPro" id="IPR036704">
    <property type="entry name" value="RraA/RraA-like_sf"/>
</dbReference>
<dbReference type="EMBL" id="JAFCIX010000059">
    <property type="protein sequence ID" value="KAH6599829.1"/>
    <property type="molecule type" value="Genomic_DNA"/>
</dbReference>
<comment type="caution">
    <text evidence="2">The sequence shown here is derived from an EMBL/GenBank/DDBJ whole genome shotgun (WGS) entry which is preliminary data.</text>
</comment>
<keyword evidence="3" id="KW-1185">Reference proteome</keyword>
<dbReference type="PANTHER" id="PTHR33254:SF4">
    <property type="entry name" value="4-HYDROXY-4-METHYL-2-OXOGLUTARATE ALDOLASE 3-RELATED"/>
    <property type="match status" value="1"/>
</dbReference>
<name>A0ABQ8FKG2_9FUNG</name>
<reference evidence="2 3" key="1">
    <citation type="submission" date="2021-02" db="EMBL/GenBank/DDBJ databases">
        <title>Variation within the Batrachochytrium salamandrivorans European outbreak.</title>
        <authorList>
            <person name="Kelly M."/>
            <person name="Pasmans F."/>
            <person name="Shea T.P."/>
            <person name="Munoz J.F."/>
            <person name="Carranza S."/>
            <person name="Cuomo C.A."/>
            <person name="Martel A."/>
        </authorList>
    </citation>
    <scope>NUCLEOTIDE SEQUENCE [LARGE SCALE GENOMIC DNA]</scope>
    <source>
        <strain evidence="2 3">AMFP18/2</strain>
    </source>
</reference>
<dbReference type="InterPro" id="IPR005493">
    <property type="entry name" value="RraA/RraA-like"/>
</dbReference>
<dbReference type="PANTHER" id="PTHR33254">
    <property type="entry name" value="4-HYDROXY-4-METHYL-2-OXOGLUTARATE ALDOLASE 3-RELATED"/>
    <property type="match status" value="1"/>
</dbReference>
<gene>
    <name evidence="2" type="ORF">BASA50_002760</name>
</gene>
<sequence length="290" mass="31039">MEREADIPLEDSLKDSLLLTPTEAAALLEPFSSCDISDGLHRLGEPDAYGHLADISLVAPHVCSDDGGSTVMDTRICGPAYTIGFVARGSTGTTKEGLEQQKQQEQKQQQEQPKQQHHMDTVPPGSIVVISAPPCAPNAVFGGLMAARCAARGVRAVVVAGRVRDRKELLDLQHHCSLPVFAAGFSTLGAAPFVQVDRVGSSITIHDRSALLRQGSPSPFPQSVMVSTGDMIVADIEGVVRIPLSLVVRVAQICRQLAAIDARCLSDIRSGRSMTDTFAEHRTSREHSSK</sequence>
<proteinExistence type="predicted"/>
<dbReference type="SUPFAM" id="SSF89562">
    <property type="entry name" value="RraA-like"/>
    <property type="match status" value="1"/>
</dbReference>
<evidence type="ECO:0000313" key="3">
    <source>
        <dbReference type="Proteomes" id="UP001648503"/>
    </source>
</evidence>
<accession>A0ABQ8FKG2</accession>
<evidence type="ECO:0000313" key="2">
    <source>
        <dbReference type="EMBL" id="KAH6599829.1"/>
    </source>
</evidence>
<dbReference type="Pfam" id="PF03737">
    <property type="entry name" value="RraA-like"/>
    <property type="match status" value="1"/>
</dbReference>
<feature type="region of interest" description="Disordered" evidence="1">
    <location>
        <begin position="92"/>
        <end position="122"/>
    </location>
</feature>
<organism evidence="2 3">
    <name type="scientific">Batrachochytrium salamandrivorans</name>
    <dbReference type="NCBI Taxonomy" id="1357716"/>
    <lineage>
        <taxon>Eukaryota</taxon>
        <taxon>Fungi</taxon>
        <taxon>Fungi incertae sedis</taxon>
        <taxon>Chytridiomycota</taxon>
        <taxon>Chytridiomycota incertae sedis</taxon>
        <taxon>Chytridiomycetes</taxon>
        <taxon>Rhizophydiales</taxon>
        <taxon>Rhizophydiales incertae sedis</taxon>
        <taxon>Batrachochytrium</taxon>
    </lineage>
</organism>
<evidence type="ECO:0000256" key="1">
    <source>
        <dbReference type="SAM" id="MobiDB-lite"/>
    </source>
</evidence>
<dbReference type="Proteomes" id="UP001648503">
    <property type="component" value="Unassembled WGS sequence"/>
</dbReference>
<feature type="compositionally biased region" description="Basic and acidic residues" evidence="1">
    <location>
        <begin position="96"/>
        <end position="105"/>
    </location>
</feature>